<evidence type="ECO:0000313" key="2">
    <source>
        <dbReference type="EMBL" id="KAK5943403.1"/>
    </source>
</evidence>
<reference evidence="2 3" key="1">
    <citation type="journal article" date="2023" name="Res Sq">
        <title>Genomic and morphological characterization of Knufia obscura isolated from the Mars 2020 spacecraft assembly facility.</title>
        <authorList>
            <person name="Chander A.M."/>
            <person name="Teixeira M.M."/>
            <person name="Singh N.K."/>
            <person name="Williams M.P."/>
            <person name="Parker C.W."/>
            <person name="Leo P."/>
            <person name="Stajich J.E."/>
            <person name="Torok T."/>
            <person name="Tighe S."/>
            <person name="Mason C.E."/>
            <person name="Venkateswaran K."/>
        </authorList>
    </citation>
    <scope>NUCLEOTIDE SEQUENCE [LARGE SCALE GENOMIC DNA]</scope>
    <source>
        <strain evidence="2 3">CCFEE 5817</strain>
    </source>
</reference>
<dbReference type="EMBL" id="JAVHJV010000004">
    <property type="protein sequence ID" value="KAK5943403.1"/>
    <property type="molecule type" value="Genomic_DNA"/>
</dbReference>
<comment type="caution">
    <text evidence="2">The sequence shown here is derived from an EMBL/GenBank/DDBJ whole genome shotgun (WGS) entry which is preliminary data.</text>
</comment>
<feature type="compositionally biased region" description="Polar residues" evidence="1">
    <location>
        <begin position="1289"/>
        <end position="1298"/>
    </location>
</feature>
<keyword evidence="3" id="KW-1185">Reference proteome</keyword>
<name>A0ABR0RT09_9EURO</name>
<organism evidence="2 3">
    <name type="scientific">Knufia obscura</name>
    <dbReference type="NCBI Taxonomy" id="1635080"/>
    <lineage>
        <taxon>Eukaryota</taxon>
        <taxon>Fungi</taxon>
        <taxon>Dikarya</taxon>
        <taxon>Ascomycota</taxon>
        <taxon>Pezizomycotina</taxon>
        <taxon>Eurotiomycetes</taxon>
        <taxon>Chaetothyriomycetidae</taxon>
        <taxon>Chaetothyriales</taxon>
        <taxon>Trichomeriaceae</taxon>
        <taxon>Knufia</taxon>
    </lineage>
</organism>
<dbReference type="RefSeq" id="XP_064731493.1">
    <property type="nucleotide sequence ID" value="XM_064872835.1"/>
</dbReference>
<dbReference type="GeneID" id="89997859"/>
<feature type="compositionally biased region" description="Polar residues" evidence="1">
    <location>
        <begin position="831"/>
        <end position="840"/>
    </location>
</feature>
<feature type="compositionally biased region" description="Polar residues" evidence="1">
    <location>
        <begin position="1130"/>
        <end position="1154"/>
    </location>
</feature>
<feature type="compositionally biased region" description="Low complexity" evidence="1">
    <location>
        <begin position="33"/>
        <end position="44"/>
    </location>
</feature>
<feature type="region of interest" description="Disordered" evidence="1">
    <location>
        <begin position="421"/>
        <end position="569"/>
    </location>
</feature>
<feature type="compositionally biased region" description="Polar residues" evidence="1">
    <location>
        <begin position="539"/>
        <end position="550"/>
    </location>
</feature>
<feature type="compositionally biased region" description="Polar residues" evidence="1">
    <location>
        <begin position="421"/>
        <end position="447"/>
    </location>
</feature>
<gene>
    <name evidence="2" type="ORF">PMZ80_004410</name>
</gene>
<feature type="compositionally biased region" description="Polar residues" evidence="1">
    <location>
        <begin position="358"/>
        <end position="369"/>
    </location>
</feature>
<feature type="compositionally biased region" description="Basic residues" evidence="1">
    <location>
        <begin position="751"/>
        <end position="762"/>
    </location>
</feature>
<feature type="compositionally biased region" description="Basic and acidic residues" evidence="1">
    <location>
        <begin position="1195"/>
        <end position="1204"/>
    </location>
</feature>
<feature type="region of interest" description="Disordered" evidence="1">
    <location>
        <begin position="733"/>
        <end position="791"/>
    </location>
</feature>
<proteinExistence type="predicted"/>
<feature type="compositionally biased region" description="Polar residues" evidence="1">
    <location>
        <begin position="866"/>
        <end position="875"/>
    </location>
</feature>
<evidence type="ECO:0000313" key="3">
    <source>
        <dbReference type="Proteomes" id="UP001334248"/>
    </source>
</evidence>
<feature type="compositionally biased region" description="Low complexity" evidence="1">
    <location>
        <begin position="1028"/>
        <end position="1044"/>
    </location>
</feature>
<feature type="compositionally biased region" description="Polar residues" evidence="1">
    <location>
        <begin position="1256"/>
        <end position="1265"/>
    </location>
</feature>
<feature type="compositionally biased region" description="Low complexity" evidence="1">
    <location>
        <begin position="551"/>
        <end position="565"/>
    </location>
</feature>
<dbReference type="Proteomes" id="UP001334248">
    <property type="component" value="Unassembled WGS sequence"/>
</dbReference>
<feature type="compositionally biased region" description="Basic and acidic residues" evidence="1">
    <location>
        <begin position="771"/>
        <end position="780"/>
    </location>
</feature>
<feature type="compositionally biased region" description="Polar residues" evidence="1">
    <location>
        <begin position="1181"/>
        <end position="1190"/>
    </location>
</feature>
<evidence type="ECO:0008006" key="4">
    <source>
        <dbReference type="Google" id="ProtNLM"/>
    </source>
</evidence>
<feature type="region of interest" description="Disordered" evidence="1">
    <location>
        <begin position="21"/>
        <end position="70"/>
    </location>
</feature>
<sequence>MAFLRRKSGVYHDDIYQEDLEPQRRRRLSKPQTNSSYTNLSSLSIHQMTRQKSRSKASLKDSSPVMPMLPNESRDVLRSYLFTSASEADLARPKSKRSSVALMTARFEKNNSQASTSQLSLASPTLPKRPVSLTPSSKRALDSHKTSVSSKSSKDRYGALDLGNVSPASSTEDLNADPAPRARRTASFTPGMATRAVSVPREAIAEETEPAVDEVEAVTVQDVVRNLLRTNADESSDSTPQYNRSGTPTGLGYPNIGGLGPGSLRVVNGASSPAPSDFSRLSRPLFGAIERRDSASTYAESEIETTKSRKGVKGVWEDKPPLRLTGDDASKSMPGVYRAFSFKPGGESTFNDSERRPSNPTAHTEQSNIIEEEDQTKMLAEDYMADLPMSPYEAATPPVSTQALDTKAQLPLGTVTPSLVSDVQQDSQAESLSTTSHDVLKTPTSESSVRRHTDKTHSRRSFFDEAIGSSPTLDQSDSATSLQASERPESPASFFSVPETDNSLEEQFKSAVELQPTRTRSMSPRKRLQKSPLKEALTRNATALGSTNTNTKSDSGYSSNTSSSTMLPPTEEIAEKQESRGLMLAFRKSFHKSRKPLLVEPTASTKAPSPTSAAIESVSALTSTSSFGAPPETNGTESVVASSILLPKEKEKQRKKLQKQRRKSTADVAGGLVMQRLVSTECLNVPEVPSVARTNLAQRSKAVPELERTFKTQDHTTDGVNTSRLSLVPVLQDLRFPSPEPEEEQREGRSKSKSRTRKRSISRPRSWFGRSTDEKDEPKKKPLANEPSRLSISDLGSVADLLGANPYDMARNKPCEANPVSRSNRPRSFHRGTSPSNITTKPLRPKSTMDDVEASNFSKARRSASVERNTQPTSHRSFDDRGGIPGKLPHQARVSMDDAPPLPPMPSPDEINRRYSYRHGYAIHPSPLAYASPRFPEPTPIDEPEEAPPPPPHSPRPSYIDDDKTNEPGNPTDEVLVSSQYSPRPSADGNIEQPEHAIDDEPPPLPCHSPQPMDVTHQRRTREPRYPSWSSQASAWRARRLSASGTLRESMDEAGQDRGSVQQQPLRHVAPSHSVRRKPVPRQSYDQPPDQWRNGLYPEQGYSSHAWHSNQPVYTGNRFYAKSSPDREQYIQSQNAQAKSDQHTTYADTPWQSTSHDDRLQQQQPSMSGDYFAWRPPFDPNNISQNSQASPVLDQQRRTHDPPRPRLHTRSKTYDGSSRPTSRHSLVSRPTSRDARRKSLAEELHPEINDVPPLPSNLSRSQSSHIGRYSGGLEYNFDRNSRGFDGSAGTRSTSTAMENDSKKDKTKRGGWLDMEAYGVDFGDIPAMSVPVGATGSRMAYH</sequence>
<feature type="region of interest" description="Disordered" evidence="1">
    <location>
        <begin position="109"/>
        <end position="188"/>
    </location>
</feature>
<feature type="compositionally biased region" description="Low complexity" evidence="1">
    <location>
        <begin position="112"/>
        <end position="126"/>
    </location>
</feature>
<protein>
    <recommendedName>
        <fullName evidence="4">Proteophosphoglycan ppg4</fullName>
    </recommendedName>
</protein>
<feature type="compositionally biased region" description="Basic residues" evidence="1">
    <location>
        <begin position="450"/>
        <end position="460"/>
    </location>
</feature>
<feature type="compositionally biased region" description="Basic and acidic residues" evidence="1">
    <location>
        <begin position="1231"/>
        <end position="1248"/>
    </location>
</feature>
<feature type="region of interest" description="Disordered" evidence="1">
    <location>
        <begin position="340"/>
        <end position="369"/>
    </location>
</feature>
<feature type="compositionally biased region" description="Polar residues" evidence="1">
    <location>
        <begin position="1214"/>
        <end position="1230"/>
    </location>
</feature>
<accession>A0ABR0RT09</accession>
<feature type="region of interest" description="Disordered" evidence="1">
    <location>
        <begin position="805"/>
        <end position="1098"/>
    </location>
</feature>
<evidence type="ECO:0000256" key="1">
    <source>
        <dbReference type="SAM" id="MobiDB-lite"/>
    </source>
</evidence>
<feature type="region of interest" description="Disordered" evidence="1">
    <location>
        <begin position="1118"/>
        <end position="1307"/>
    </location>
</feature>
<feature type="compositionally biased region" description="Polar residues" evidence="1">
    <location>
        <begin position="469"/>
        <end position="484"/>
    </location>
</feature>